<dbReference type="GO" id="GO:0016787">
    <property type="term" value="F:hydrolase activity"/>
    <property type="evidence" value="ECO:0007669"/>
    <property type="project" value="UniProtKB-KW"/>
</dbReference>
<dbReference type="PANTHER" id="PTHR43194">
    <property type="entry name" value="HYDROLASE ALPHA/BETA FOLD FAMILY"/>
    <property type="match status" value="1"/>
</dbReference>
<dbReference type="InterPro" id="IPR029058">
    <property type="entry name" value="AB_hydrolase_fold"/>
</dbReference>
<sequence length="231" mass="25492">MSGSDNNTENLRTFVQIIHDDDILPGELYRTNKDIGVCIFVHGSGSSRFSPRNQYVAGVLRSHGIATFLLDLLTPQEEQVDKVTRHLRFNIDLLAKRVVSVIDQFKKDSSIKDLPIGLFGASTGGGAALLVAHERPNEVKTIISRGGRPDLVKPEILKEIQTPTLFIVGENDPGVLNLNESALKDLGSQTKQLEILPKASHLFEEPGCLEKVADLAAQWIKQHLTNDHETK</sequence>
<accession>A0A8H3X185</accession>
<dbReference type="PANTHER" id="PTHR43194:SF2">
    <property type="entry name" value="PEROXISOMAL MEMBRANE PROTEIN LPX1"/>
    <property type="match status" value="1"/>
</dbReference>
<dbReference type="InterPro" id="IPR050228">
    <property type="entry name" value="Carboxylesterase_BioH"/>
</dbReference>
<evidence type="ECO:0000313" key="2">
    <source>
        <dbReference type="EMBL" id="KAF0386959.1"/>
    </source>
</evidence>
<evidence type="ECO:0000259" key="1">
    <source>
        <dbReference type="Pfam" id="PF20408"/>
    </source>
</evidence>
<dbReference type="InterPro" id="IPR046879">
    <property type="entry name" value="KANL3/Tex30_Abhydrolase"/>
</dbReference>
<reference evidence="2 3" key="1">
    <citation type="journal article" date="2019" name="Environ. Microbiol.">
        <title>At the nexus of three kingdoms: the genome of the mycorrhizal fungus Gigaspora margarita provides insights into plant, endobacterial and fungal interactions.</title>
        <authorList>
            <person name="Venice F."/>
            <person name="Ghignone S."/>
            <person name="Salvioli di Fossalunga A."/>
            <person name="Amselem J."/>
            <person name="Novero M."/>
            <person name="Xianan X."/>
            <person name="Sedzielewska Toro K."/>
            <person name="Morin E."/>
            <person name="Lipzen A."/>
            <person name="Grigoriev I.V."/>
            <person name="Henrissat B."/>
            <person name="Martin F.M."/>
            <person name="Bonfante P."/>
        </authorList>
    </citation>
    <scope>NUCLEOTIDE SEQUENCE [LARGE SCALE GENOMIC DNA]</scope>
    <source>
        <strain evidence="2 3">BEG34</strain>
    </source>
</reference>
<protein>
    <submittedName>
        <fullName evidence="2">Hydrolase</fullName>
    </submittedName>
</protein>
<dbReference type="EMBL" id="WTPW01002315">
    <property type="protein sequence ID" value="KAF0386959.1"/>
    <property type="molecule type" value="Genomic_DNA"/>
</dbReference>
<proteinExistence type="predicted"/>
<evidence type="ECO:0000313" key="3">
    <source>
        <dbReference type="Proteomes" id="UP000439903"/>
    </source>
</evidence>
<keyword evidence="3" id="KW-1185">Reference proteome</keyword>
<dbReference type="AlphaFoldDB" id="A0A8H3X185"/>
<dbReference type="OrthoDB" id="18845at2759"/>
<comment type="caution">
    <text evidence="2">The sequence shown here is derived from an EMBL/GenBank/DDBJ whole genome shotgun (WGS) entry which is preliminary data.</text>
</comment>
<gene>
    <name evidence="2" type="ORF">F8M41_011304</name>
</gene>
<dbReference type="Gene3D" id="3.40.50.1820">
    <property type="entry name" value="alpha/beta hydrolase"/>
    <property type="match status" value="1"/>
</dbReference>
<organism evidence="2 3">
    <name type="scientific">Gigaspora margarita</name>
    <dbReference type="NCBI Taxonomy" id="4874"/>
    <lineage>
        <taxon>Eukaryota</taxon>
        <taxon>Fungi</taxon>
        <taxon>Fungi incertae sedis</taxon>
        <taxon>Mucoromycota</taxon>
        <taxon>Glomeromycotina</taxon>
        <taxon>Glomeromycetes</taxon>
        <taxon>Diversisporales</taxon>
        <taxon>Gigasporaceae</taxon>
        <taxon>Gigaspora</taxon>
    </lineage>
</organism>
<keyword evidence="2" id="KW-0378">Hydrolase</keyword>
<dbReference type="SUPFAM" id="SSF53474">
    <property type="entry name" value="alpha/beta-Hydrolases"/>
    <property type="match status" value="1"/>
</dbReference>
<feature type="domain" description="KANL3/Tex30 alpha/beta hydrolase-like" evidence="1">
    <location>
        <begin position="38"/>
        <end position="205"/>
    </location>
</feature>
<dbReference type="Proteomes" id="UP000439903">
    <property type="component" value="Unassembled WGS sequence"/>
</dbReference>
<dbReference type="Pfam" id="PF20408">
    <property type="entry name" value="Abhydrolase_11"/>
    <property type="match status" value="1"/>
</dbReference>
<name>A0A8H3X185_GIGMA</name>